<accession>A0A9N8DWQ1</accession>
<evidence type="ECO:0000313" key="2">
    <source>
        <dbReference type="EMBL" id="CAB9507379.1"/>
    </source>
</evidence>
<evidence type="ECO:0000313" key="3">
    <source>
        <dbReference type="Proteomes" id="UP001153069"/>
    </source>
</evidence>
<name>A0A9N8DWQ1_9STRA</name>
<sequence length="380" mass="40381">MKEEEIAVLGPDCDPPDSTLRDAPADPFRSDLLLSTKTSLAGPDDPMYVRDNTKEITMMEDGNKAPADEDSDDDSSVDDPWNDPKDTNAGDMSESPSNFQYSFNSVDMERDIRNSAIQTIAFEYVYSGAYEIVYSICTWPRLLLSYCLNFFRLARRVDDHDDDGPIPPQKDAHVKDMAIAASQSAAIGAGAGVMAGQSAAARAGASPMSAAISALSTPTMIGLAVTAAIAVAVSTNGVVPGISNGSDNNTDRPGGCNDSTESMDLKEGVLLVAFSSSESNSDHNSTSVAPSTSALLLENKEELENIFAQVYNNVTANSTNTANGLVDPCDVPYIPENGVQMMQVKSSEEDNFTNTIWVASMLGSACLNTGMHRTPQNLSG</sequence>
<dbReference type="Proteomes" id="UP001153069">
    <property type="component" value="Unassembled WGS sequence"/>
</dbReference>
<feature type="region of interest" description="Disordered" evidence="1">
    <location>
        <begin position="1"/>
        <end position="98"/>
    </location>
</feature>
<feature type="region of interest" description="Disordered" evidence="1">
    <location>
        <begin position="241"/>
        <end position="261"/>
    </location>
</feature>
<comment type="caution">
    <text evidence="2">The sequence shown here is derived from an EMBL/GenBank/DDBJ whole genome shotgun (WGS) entry which is preliminary data.</text>
</comment>
<evidence type="ECO:0000256" key="1">
    <source>
        <dbReference type="SAM" id="MobiDB-lite"/>
    </source>
</evidence>
<reference evidence="2" key="1">
    <citation type="submission" date="2020-06" db="EMBL/GenBank/DDBJ databases">
        <authorList>
            <consortium name="Plant Systems Biology data submission"/>
        </authorList>
    </citation>
    <scope>NUCLEOTIDE SEQUENCE</scope>
    <source>
        <strain evidence="2">D6</strain>
    </source>
</reference>
<keyword evidence="3" id="KW-1185">Reference proteome</keyword>
<proteinExistence type="predicted"/>
<feature type="compositionally biased region" description="Acidic residues" evidence="1">
    <location>
        <begin position="68"/>
        <end position="81"/>
    </location>
</feature>
<dbReference type="EMBL" id="CAICTM010000303">
    <property type="protein sequence ID" value="CAB9507379.1"/>
    <property type="molecule type" value="Genomic_DNA"/>
</dbReference>
<protein>
    <submittedName>
        <fullName evidence="2">Uncharacterized protein</fullName>
    </submittedName>
</protein>
<organism evidence="2 3">
    <name type="scientific">Seminavis robusta</name>
    <dbReference type="NCBI Taxonomy" id="568900"/>
    <lineage>
        <taxon>Eukaryota</taxon>
        <taxon>Sar</taxon>
        <taxon>Stramenopiles</taxon>
        <taxon>Ochrophyta</taxon>
        <taxon>Bacillariophyta</taxon>
        <taxon>Bacillariophyceae</taxon>
        <taxon>Bacillariophycidae</taxon>
        <taxon>Naviculales</taxon>
        <taxon>Naviculaceae</taxon>
        <taxon>Seminavis</taxon>
    </lineage>
</organism>
<gene>
    <name evidence="2" type="ORF">SEMRO_304_G112520.1</name>
</gene>
<dbReference type="AlphaFoldDB" id="A0A9N8DWQ1"/>